<organism evidence="1 2">
    <name type="scientific">Parapedobacter koreensis</name>
    <dbReference type="NCBI Taxonomy" id="332977"/>
    <lineage>
        <taxon>Bacteria</taxon>
        <taxon>Pseudomonadati</taxon>
        <taxon>Bacteroidota</taxon>
        <taxon>Sphingobacteriia</taxon>
        <taxon>Sphingobacteriales</taxon>
        <taxon>Sphingobacteriaceae</taxon>
        <taxon>Parapedobacter</taxon>
    </lineage>
</organism>
<name>A0A1H7Q276_9SPHI</name>
<reference evidence="2" key="1">
    <citation type="submission" date="2016-10" db="EMBL/GenBank/DDBJ databases">
        <authorList>
            <person name="Varghese N."/>
            <person name="Submissions S."/>
        </authorList>
    </citation>
    <scope>NUCLEOTIDE SEQUENCE [LARGE SCALE GENOMIC DNA]</scope>
    <source>
        <strain evidence="2">Jip14</strain>
    </source>
</reference>
<dbReference type="AlphaFoldDB" id="A0A1H7Q276"/>
<protein>
    <submittedName>
        <fullName evidence="1">Uncharacterized protein</fullName>
    </submittedName>
</protein>
<proteinExistence type="predicted"/>
<sequence length="49" mass="5425">MLTTFCPPEVIIPSLCRKGEAFHIRAPVAFQYANAVICSSLSVFIHQFA</sequence>
<dbReference type="STRING" id="332977.SAMN05421740_105125"/>
<evidence type="ECO:0000313" key="1">
    <source>
        <dbReference type="EMBL" id="SEL41818.1"/>
    </source>
</evidence>
<dbReference type="Proteomes" id="UP000198916">
    <property type="component" value="Unassembled WGS sequence"/>
</dbReference>
<dbReference type="EMBL" id="FNZR01000005">
    <property type="protein sequence ID" value="SEL41818.1"/>
    <property type="molecule type" value="Genomic_DNA"/>
</dbReference>
<accession>A0A1H7Q276</accession>
<keyword evidence="2" id="KW-1185">Reference proteome</keyword>
<gene>
    <name evidence="1" type="ORF">SAMN05421740_105125</name>
</gene>
<evidence type="ECO:0000313" key="2">
    <source>
        <dbReference type="Proteomes" id="UP000198916"/>
    </source>
</evidence>